<evidence type="ECO:0000259" key="1">
    <source>
        <dbReference type="Pfam" id="PF07581"/>
    </source>
</evidence>
<dbReference type="EMBL" id="BARS01011073">
    <property type="protein sequence ID" value="GAF99161.1"/>
    <property type="molecule type" value="Genomic_DNA"/>
</dbReference>
<reference evidence="3" key="1">
    <citation type="journal article" date="2014" name="Front. Microbiol.">
        <title>High frequency of phylogenetically diverse reductive dehalogenase-homologous genes in deep subseafloor sedimentary metagenomes.</title>
        <authorList>
            <person name="Kawai M."/>
            <person name="Futagami T."/>
            <person name="Toyoda A."/>
            <person name="Takaki Y."/>
            <person name="Nishi S."/>
            <person name="Hori S."/>
            <person name="Arai W."/>
            <person name="Tsubouchi T."/>
            <person name="Morono Y."/>
            <person name="Uchiyama I."/>
            <person name="Ito T."/>
            <person name="Fujiyama A."/>
            <person name="Inagaki F."/>
            <person name="Takami H."/>
        </authorList>
    </citation>
    <scope>NUCLEOTIDE SEQUENCE</scope>
    <source>
        <strain evidence="3">Expedition CK06-06</strain>
    </source>
</reference>
<dbReference type="Pfam" id="PF07581">
    <property type="entry name" value="Glug"/>
    <property type="match status" value="2"/>
</dbReference>
<dbReference type="Pfam" id="PF18998">
    <property type="entry name" value="Flg_new_2"/>
    <property type="match status" value="1"/>
</dbReference>
<dbReference type="Gene3D" id="2.160.20.110">
    <property type="match status" value="1"/>
</dbReference>
<feature type="domain" description="GLUG" evidence="1">
    <location>
        <begin position="232"/>
        <end position="256"/>
    </location>
</feature>
<dbReference type="AlphaFoldDB" id="X0UIN6"/>
<feature type="domain" description="Bacterial repeat" evidence="2">
    <location>
        <begin position="12"/>
        <end position="62"/>
    </location>
</feature>
<comment type="caution">
    <text evidence="3">The sequence shown here is derived from an EMBL/GenBank/DDBJ whole genome shotgun (WGS) entry which is preliminary data.</text>
</comment>
<evidence type="ECO:0000313" key="3">
    <source>
        <dbReference type="EMBL" id="GAF99161.1"/>
    </source>
</evidence>
<evidence type="ECO:0000259" key="2">
    <source>
        <dbReference type="Pfam" id="PF18998"/>
    </source>
</evidence>
<name>X0UIN6_9ZZZZ</name>
<dbReference type="InterPro" id="IPR011493">
    <property type="entry name" value="GLUG"/>
</dbReference>
<proteinExistence type="predicted"/>
<dbReference type="InterPro" id="IPR044060">
    <property type="entry name" value="Bacterial_rp_domain"/>
</dbReference>
<accession>X0UIN6</accession>
<evidence type="ECO:0008006" key="4">
    <source>
        <dbReference type="Google" id="ProtNLM"/>
    </source>
</evidence>
<protein>
    <recommendedName>
        <fullName evidence="4">Bacterial repeat domain-containing protein</fullName>
    </recommendedName>
</protein>
<feature type="non-terminal residue" evidence="3">
    <location>
        <position position="283"/>
    </location>
</feature>
<feature type="non-terminal residue" evidence="3">
    <location>
        <position position="1"/>
    </location>
</feature>
<sequence>NVTAPGEDTFPYDCGTVVDLLAKPAEGYSFVEWSGDVGTVDNINAAETTITMSGNYSITASFGLFAGGNGTAEDPYQIADWYHLDNVRNYLSSHFIVINDLDSNSIGYTELASATAHEGKGWQPVGSTAGKFAGSFDGQGYEICDLFIDRSGGSDVGLFGVLDEAGVIENVGVSGNVTGNLNVGVLAGKNEGTVSTSYSAGSVTGDDFVGGLVGKNEGIAGNSSSSSSVIGDTRVGGLVGQNSDTVSDSYAAGNVTGSGYVGGLAGRNEGPVSNSYAAGSVIG</sequence>
<organism evidence="3">
    <name type="scientific">marine sediment metagenome</name>
    <dbReference type="NCBI Taxonomy" id="412755"/>
    <lineage>
        <taxon>unclassified sequences</taxon>
        <taxon>metagenomes</taxon>
        <taxon>ecological metagenomes</taxon>
    </lineage>
</organism>
<gene>
    <name evidence="3" type="ORF">S01H1_20281</name>
</gene>
<feature type="domain" description="GLUG" evidence="1">
    <location>
        <begin position="257"/>
        <end position="282"/>
    </location>
</feature>